<gene>
    <name evidence="2" type="ORF">PGT21_036054</name>
    <name evidence="1" type="ORF">PGTUg99_037294</name>
</gene>
<proteinExistence type="predicted"/>
<dbReference type="Proteomes" id="UP000324748">
    <property type="component" value="Unassembled WGS sequence"/>
</dbReference>
<reference evidence="3 4" key="1">
    <citation type="submission" date="2019-05" db="EMBL/GenBank/DDBJ databases">
        <title>Emergence of the Ug99 lineage of the wheat stem rust pathogen through somatic hybridization.</title>
        <authorList>
            <person name="Li F."/>
            <person name="Upadhyaya N.M."/>
            <person name="Sperschneider J."/>
            <person name="Matny O."/>
            <person name="Nguyen-Phuc H."/>
            <person name="Mago R."/>
            <person name="Raley C."/>
            <person name="Miller M.E."/>
            <person name="Silverstein K.A.T."/>
            <person name="Henningsen E."/>
            <person name="Hirsch C.D."/>
            <person name="Visser B."/>
            <person name="Pretorius Z.A."/>
            <person name="Steffenson B.J."/>
            <person name="Schwessinger B."/>
            <person name="Dodds P.N."/>
            <person name="Figueroa M."/>
        </authorList>
    </citation>
    <scope>NUCLEOTIDE SEQUENCE [LARGE SCALE GENOMIC DNA]</scope>
    <source>
        <strain evidence="2">21-0</strain>
        <strain evidence="1 4">Ug99</strain>
    </source>
</reference>
<dbReference type="AlphaFoldDB" id="A0A5B0MJP5"/>
<dbReference type="EMBL" id="VSWC01000092">
    <property type="protein sequence ID" value="KAA1091592.1"/>
    <property type="molecule type" value="Genomic_DNA"/>
</dbReference>
<dbReference type="EMBL" id="VDEP01000471">
    <property type="protein sequence ID" value="KAA1076219.1"/>
    <property type="molecule type" value="Genomic_DNA"/>
</dbReference>
<comment type="caution">
    <text evidence="1">The sequence shown here is derived from an EMBL/GenBank/DDBJ whole genome shotgun (WGS) entry which is preliminary data.</text>
</comment>
<evidence type="ECO:0000313" key="4">
    <source>
        <dbReference type="Proteomes" id="UP000325313"/>
    </source>
</evidence>
<sequence length="100" mass="11495">MMRCEKILPFFYLIYKKQSKNHKGGREQIPKQGRSWRSGSGIGSSIYLCAIKLSKQPDSTVPQGQTLERREGHLIFLGMLVHTYTVSCALYARCLLHHDR</sequence>
<organism evidence="1 4">
    <name type="scientific">Puccinia graminis f. sp. tritici</name>
    <dbReference type="NCBI Taxonomy" id="56615"/>
    <lineage>
        <taxon>Eukaryota</taxon>
        <taxon>Fungi</taxon>
        <taxon>Dikarya</taxon>
        <taxon>Basidiomycota</taxon>
        <taxon>Pucciniomycotina</taxon>
        <taxon>Pucciniomycetes</taxon>
        <taxon>Pucciniales</taxon>
        <taxon>Pucciniaceae</taxon>
        <taxon>Puccinia</taxon>
    </lineage>
</organism>
<evidence type="ECO:0000313" key="1">
    <source>
        <dbReference type="EMBL" id="KAA1076219.1"/>
    </source>
</evidence>
<evidence type="ECO:0000313" key="3">
    <source>
        <dbReference type="Proteomes" id="UP000324748"/>
    </source>
</evidence>
<accession>A0A5B0MJP5</accession>
<dbReference type="Proteomes" id="UP000325313">
    <property type="component" value="Unassembled WGS sequence"/>
</dbReference>
<name>A0A5B0MJP5_PUCGR</name>
<evidence type="ECO:0000313" key="2">
    <source>
        <dbReference type="EMBL" id="KAA1091592.1"/>
    </source>
</evidence>
<protein>
    <submittedName>
        <fullName evidence="1">Uncharacterized protein</fullName>
    </submittedName>
</protein>
<keyword evidence="3" id="KW-1185">Reference proteome</keyword>